<dbReference type="Proteomes" id="UP000186657">
    <property type="component" value="Unassembled WGS sequence"/>
</dbReference>
<feature type="transmembrane region" description="Helical" evidence="1">
    <location>
        <begin position="852"/>
        <end position="874"/>
    </location>
</feature>
<evidence type="ECO:0008006" key="6">
    <source>
        <dbReference type="Google" id="ProtNLM"/>
    </source>
</evidence>
<organism evidence="4 5">
    <name type="scientific">Moorena bouillonii PNG</name>
    <dbReference type="NCBI Taxonomy" id="568701"/>
    <lineage>
        <taxon>Bacteria</taxon>
        <taxon>Bacillati</taxon>
        <taxon>Cyanobacteriota</taxon>
        <taxon>Cyanophyceae</taxon>
        <taxon>Coleofasciculales</taxon>
        <taxon>Coleofasciculaceae</taxon>
        <taxon>Moorena</taxon>
    </lineage>
</organism>
<feature type="transmembrane region" description="Helical" evidence="1">
    <location>
        <begin position="761"/>
        <end position="781"/>
    </location>
</feature>
<protein>
    <recommendedName>
        <fullName evidence="6">CHASE2 domain-containing protein</fullName>
    </recommendedName>
</protein>
<dbReference type="Pfam" id="PF12770">
    <property type="entry name" value="CHAT"/>
    <property type="match status" value="1"/>
</dbReference>
<name>A0A1U7N6T5_9CYAN</name>
<evidence type="ECO:0000313" key="5">
    <source>
        <dbReference type="Proteomes" id="UP000186657"/>
    </source>
</evidence>
<dbReference type="EMBL" id="MKZS01000001">
    <property type="protein sequence ID" value="OLT61663.1"/>
    <property type="molecule type" value="Genomic_DNA"/>
</dbReference>
<keyword evidence="1" id="KW-0472">Membrane</keyword>
<evidence type="ECO:0000313" key="4">
    <source>
        <dbReference type="EMBL" id="OLT61663.1"/>
    </source>
</evidence>
<proteinExistence type="predicted"/>
<evidence type="ECO:0000259" key="3">
    <source>
        <dbReference type="Pfam" id="PF12770"/>
    </source>
</evidence>
<feature type="domain" description="CHAT" evidence="3">
    <location>
        <begin position="223"/>
        <end position="353"/>
    </location>
</feature>
<dbReference type="InterPro" id="IPR024983">
    <property type="entry name" value="CHAT_dom"/>
</dbReference>
<comment type="caution">
    <text evidence="4">The sequence shown here is derived from an EMBL/GenBank/DDBJ whole genome shotgun (WGS) entry which is preliminary data.</text>
</comment>
<accession>A0A1U7N6T5</accession>
<feature type="domain" description="CHASE2" evidence="2">
    <location>
        <begin position="421"/>
        <end position="776"/>
    </location>
</feature>
<gene>
    <name evidence="4" type="ORF">BJP37_24215</name>
</gene>
<keyword evidence="1" id="KW-0812">Transmembrane</keyword>
<feature type="transmembrane region" description="Helical" evidence="1">
    <location>
        <begin position="824"/>
        <end position="846"/>
    </location>
</feature>
<evidence type="ECO:0000256" key="1">
    <source>
        <dbReference type="SAM" id="Phobius"/>
    </source>
</evidence>
<dbReference type="Pfam" id="PF05226">
    <property type="entry name" value="CHASE2"/>
    <property type="match status" value="1"/>
</dbReference>
<reference evidence="4 5" key="1">
    <citation type="submission" date="2016-10" db="EMBL/GenBank/DDBJ databases">
        <title>Comparative genomics uncovers the prolific and rare metabolic potential of the cyanobacterial genus Moorea.</title>
        <authorList>
            <person name="Leao T."/>
            <person name="Castelao G."/>
            <person name="Korobeynikov A."/>
            <person name="Monroe E.A."/>
            <person name="Podell S."/>
            <person name="Glukhov E."/>
            <person name="Allen E."/>
            <person name="Gerwick W.H."/>
            <person name="Gerwick L."/>
        </authorList>
    </citation>
    <scope>NUCLEOTIDE SEQUENCE [LARGE SCALE GENOMIC DNA]</scope>
    <source>
        <strain evidence="4 5">PNG5-198</strain>
    </source>
</reference>
<keyword evidence="1" id="KW-1133">Transmembrane helix</keyword>
<sequence>MKSKIFHLKVIKIKSGCNFELSWENGKTISAIVDYPQELEQSYQDWKQAYINCYRYLRVIKLKTSGSISSYKKDHAGFLREAEARFLSLFDRWLRDGELYEIREQIANAATDSSINRRYWVDILLTCNCHELTRLPWEAWEISTTTTTNLSRFGTIRIARVSNIIHGGISHNKIIPSIRRRARVLAILGDEKGLDFEEDRKALANLSKLAEIKFIGWQPGKDSTSLKQEIVKEIANPRGWDILFFAGHSNETALTGGELHIAPDASLGLKDIQQSLQQGIANGLKFAIFNSCDGISIAEFLIALGLPQVAVMAEPIHNQVAQVFIVQFLNSLAEYKDVHEALRDACAYLKDQQNLTYPSAYLIPTLFRHPQSVLFRLEPFGLGHSLRNWLPTKKEALWLSAWLTVSLIPDCQDLLLESRLLLQAGYRQVTQQVQWQANPSPVKSPVRLVQIDNKSLKQDNVKLVDDKYMDYGYLASILDKLVTSKAQIIGFDYILDQDKQQPDNSKRLRQSVTEAIKNNTWVVWGAIEAEHPADYYGVSDKIANLNQTMEGDITTYDWYVELPSNKCDQSCPFSYLLVLSYCLRNQDSGTTQLAMGLPELQDSNQKFRTSVIDLLNGADTQANTQAHTQTNTQADTQLAWLGRVKRPAIAYFLQWFQPIIDYSLPPEQVYQKISACELLGSCSGDALADGLSLNQTIVIVASGGYKEAGIDQEGQDNNLLPLPVAFWRRSEGWQDWFDSKSSFTGGEAHSYIAHHLFSQHLVIPIPNALMILLTAVLGKGFRLIKQDYPKQGNREQGAGSRKQRCSEVLGVSPMSDCIKKVRKIITIDLGSFLINLGNAWLIYWLVYCLVSLQVYISLKVLLPTVMPLVVFITYTATGRK</sequence>
<evidence type="ECO:0000259" key="2">
    <source>
        <dbReference type="Pfam" id="PF05226"/>
    </source>
</evidence>
<dbReference type="AlphaFoldDB" id="A0A1U7N6T5"/>
<keyword evidence="5" id="KW-1185">Reference proteome</keyword>
<dbReference type="RefSeq" id="WP_075902973.1">
    <property type="nucleotide sequence ID" value="NZ_MKZS01000001.1"/>
</dbReference>
<dbReference type="InterPro" id="IPR007890">
    <property type="entry name" value="CHASE2"/>
</dbReference>